<proteinExistence type="predicted"/>
<comment type="caution">
    <text evidence="2">The sequence shown here is derived from an EMBL/GenBank/DDBJ whole genome shotgun (WGS) entry which is preliminary data.</text>
</comment>
<keyword evidence="1" id="KW-0175">Coiled coil</keyword>
<organism evidence="2 3">
    <name type="scientific">Effrenium voratum</name>
    <dbReference type="NCBI Taxonomy" id="2562239"/>
    <lineage>
        <taxon>Eukaryota</taxon>
        <taxon>Sar</taxon>
        <taxon>Alveolata</taxon>
        <taxon>Dinophyceae</taxon>
        <taxon>Suessiales</taxon>
        <taxon>Symbiodiniaceae</taxon>
        <taxon>Effrenium</taxon>
    </lineage>
</organism>
<evidence type="ECO:0000313" key="3">
    <source>
        <dbReference type="Proteomes" id="UP001178507"/>
    </source>
</evidence>
<evidence type="ECO:0000313" key="2">
    <source>
        <dbReference type="EMBL" id="CAJ1390114.1"/>
    </source>
</evidence>
<dbReference type="PANTHER" id="PTHR34204:SF2">
    <property type="entry name" value="RNA-BINDING ASCH DOMAIN PROTEIN"/>
    <property type="match status" value="1"/>
</dbReference>
<evidence type="ECO:0000256" key="1">
    <source>
        <dbReference type="SAM" id="Coils"/>
    </source>
</evidence>
<dbReference type="AlphaFoldDB" id="A0AA36IM22"/>
<accession>A0AA36IM22</accession>
<sequence length="328" mass="35782">MRRAMAAAAASAASAAAAWEPALRGALACREVRELLGAGFADGLLAHDETDADATDAADGEVSEGLVLSRPLVRPLARSLQLCQLQGHFQRPAEPDNEELAALLVEDEEEIATWEARLRSLGAVEAEAALLLLGCRGIRHALQQRRTVGSCDALLPPSRQELVRSFNELCTDEGSSEGSPKARRELAAVEAELEALRSRLKSGERVEEEMRQLTREKRELQLPGSKLTVGARALAKHAHRGAEDFWRSGSEASVLNDEARNSQAAKALERLLREAVWCNLHALPGGLPTFEVRVAAGYGARWVLDGQASFRGLVEPMMKDGHERRWRH</sequence>
<protein>
    <submittedName>
        <fullName evidence="2">Uncharacterized protein</fullName>
    </submittedName>
</protein>
<dbReference type="EMBL" id="CAUJNA010002002">
    <property type="protein sequence ID" value="CAJ1390114.1"/>
    <property type="molecule type" value="Genomic_DNA"/>
</dbReference>
<feature type="coiled-coil region" evidence="1">
    <location>
        <begin position="179"/>
        <end position="206"/>
    </location>
</feature>
<dbReference type="PANTHER" id="PTHR34204">
    <property type="entry name" value="RNA-BINDING ASCH DOMAIN PROTEIN"/>
    <property type="match status" value="1"/>
</dbReference>
<reference evidence="2" key="1">
    <citation type="submission" date="2023-08" db="EMBL/GenBank/DDBJ databases">
        <authorList>
            <person name="Chen Y."/>
            <person name="Shah S."/>
            <person name="Dougan E. K."/>
            <person name="Thang M."/>
            <person name="Chan C."/>
        </authorList>
    </citation>
    <scope>NUCLEOTIDE SEQUENCE</scope>
</reference>
<name>A0AA36IM22_9DINO</name>
<keyword evidence="3" id="KW-1185">Reference proteome</keyword>
<gene>
    <name evidence="2" type="ORF">EVOR1521_LOCUS15614</name>
</gene>
<dbReference type="Proteomes" id="UP001178507">
    <property type="component" value="Unassembled WGS sequence"/>
</dbReference>